<keyword evidence="1" id="KW-0597">Phosphoprotein</keyword>
<dbReference type="SMART" id="SM00448">
    <property type="entry name" value="REC"/>
    <property type="match status" value="1"/>
</dbReference>
<sequence length="154" mass="17305">MVLPNTPGLLLLVEDNPDDEELTLMAFEQGGITNPAVVARDGVEALDYLFATGSYSDRSAEDLPALILLDLQLPRISGLEVLQRIKRNHITRTIPVVILTTSTEQRDLVESYHLGCNSYIQKPVDYEQFLNVIQQLGMYWLVINCPPPLFATYE</sequence>
<dbReference type="CDD" id="cd17557">
    <property type="entry name" value="REC_Rcp-like"/>
    <property type="match status" value="1"/>
</dbReference>
<feature type="modified residue" description="4-aspartylphosphate" evidence="1">
    <location>
        <position position="70"/>
    </location>
</feature>
<dbReference type="SUPFAM" id="SSF52172">
    <property type="entry name" value="CheY-like"/>
    <property type="match status" value="1"/>
</dbReference>
<comment type="caution">
    <text evidence="3">The sequence shown here is derived from an EMBL/GenBank/DDBJ whole genome shotgun (WGS) entry which is preliminary data.</text>
</comment>
<accession>A0ABV4WVF7</accession>
<proteinExistence type="predicted"/>
<dbReference type="InterPro" id="IPR001789">
    <property type="entry name" value="Sig_transdc_resp-reg_receiver"/>
</dbReference>
<dbReference type="PANTHER" id="PTHR44520:SF1">
    <property type="entry name" value="TWO-COMPONENT SYSTEM REGULATORY PROTEIN"/>
    <property type="match status" value="1"/>
</dbReference>
<evidence type="ECO:0000313" key="3">
    <source>
        <dbReference type="EMBL" id="MFB2839062.1"/>
    </source>
</evidence>
<protein>
    <submittedName>
        <fullName evidence="3">Response regulator</fullName>
    </submittedName>
</protein>
<evidence type="ECO:0000313" key="4">
    <source>
        <dbReference type="Proteomes" id="UP001576780"/>
    </source>
</evidence>
<evidence type="ECO:0000259" key="2">
    <source>
        <dbReference type="PROSITE" id="PS50110"/>
    </source>
</evidence>
<dbReference type="EMBL" id="JBHFNT010000291">
    <property type="protein sequence ID" value="MFB2839062.1"/>
    <property type="molecule type" value="Genomic_DNA"/>
</dbReference>
<name>A0ABV4WVF7_9CYAN</name>
<dbReference type="Gene3D" id="3.40.50.2300">
    <property type="match status" value="1"/>
</dbReference>
<dbReference type="Proteomes" id="UP001576780">
    <property type="component" value="Unassembled WGS sequence"/>
</dbReference>
<reference evidence="3 4" key="1">
    <citation type="submission" date="2024-09" db="EMBL/GenBank/DDBJ databases">
        <title>Floridaenema gen nov. (Aerosakkonemataceae, Aerosakkonematales ord. nov., Cyanobacteria) from benthic tropical and subtropical fresh waters, with the description of four new species.</title>
        <authorList>
            <person name="Moretto J.A."/>
            <person name="Berthold D.E."/>
            <person name="Lefler F.W."/>
            <person name="Huang I.-S."/>
            <person name="Laughinghouse H. IV."/>
        </authorList>
    </citation>
    <scope>NUCLEOTIDE SEQUENCE [LARGE SCALE GENOMIC DNA]</scope>
    <source>
        <strain evidence="3 4">BLCC-F167</strain>
    </source>
</reference>
<dbReference type="RefSeq" id="WP_413281351.1">
    <property type="nucleotide sequence ID" value="NZ_JBHFNT010000291.1"/>
</dbReference>
<keyword evidence="4" id="KW-1185">Reference proteome</keyword>
<feature type="domain" description="Response regulatory" evidence="2">
    <location>
        <begin position="9"/>
        <end position="137"/>
    </location>
</feature>
<dbReference type="InterPro" id="IPR052893">
    <property type="entry name" value="TCS_response_regulator"/>
</dbReference>
<dbReference type="PROSITE" id="PS50110">
    <property type="entry name" value="RESPONSE_REGULATORY"/>
    <property type="match status" value="1"/>
</dbReference>
<gene>
    <name evidence="3" type="ORF">ACE1CA_31610</name>
</gene>
<evidence type="ECO:0000256" key="1">
    <source>
        <dbReference type="PROSITE-ProRule" id="PRU00169"/>
    </source>
</evidence>
<dbReference type="Pfam" id="PF00072">
    <property type="entry name" value="Response_reg"/>
    <property type="match status" value="1"/>
</dbReference>
<dbReference type="InterPro" id="IPR011006">
    <property type="entry name" value="CheY-like_superfamily"/>
</dbReference>
<dbReference type="PANTHER" id="PTHR44520">
    <property type="entry name" value="RESPONSE REGULATOR RCP1-RELATED"/>
    <property type="match status" value="1"/>
</dbReference>
<organism evidence="3 4">
    <name type="scientific">Floridaenema evergladense BLCC-F167</name>
    <dbReference type="NCBI Taxonomy" id="3153639"/>
    <lineage>
        <taxon>Bacteria</taxon>
        <taxon>Bacillati</taxon>
        <taxon>Cyanobacteriota</taxon>
        <taxon>Cyanophyceae</taxon>
        <taxon>Oscillatoriophycideae</taxon>
        <taxon>Aerosakkonematales</taxon>
        <taxon>Aerosakkonemataceae</taxon>
        <taxon>Floridanema</taxon>
        <taxon>Floridanema evergladense</taxon>
    </lineage>
</organism>